<keyword evidence="1" id="KW-0472">Membrane</keyword>
<protein>
    <submittedName>
        <fullName evidence="2">Uncharacterized protein</fullName>
    </submittedName>
</protein>
<dbReference type="RefSeq" id="WP_115322319.1">
    <property type="nucleotide sequence ID" value="NZ_UGTV01000015.1"/>
</dbReference>
<evidence type="ECO:0000313" key="2">
    <source>
        <dbReference type="EMBL" id="SUC08760.1"/>
    </source>
</evidence>
<feature type="transmembrane region" description="Helical" evidence="1">
    <location>
        <begin position="61"/>
        <end position="82"/>
    </location>
</feature>
<evidence type="ECO:0000256" key="1">
    <source>
        <dbReference type="SAM" id="Phobius"/>
    </source>
</evidence>
<gene>
    <name evidence="2" type="ORF">NCTC11621_00243</name>
</gene>
<organism evidence="2 3">
    <name type="scientific">Pasteurella canis</name>
    <dbReference type="NCBI Taxonomy" id="753"/>
    <lineage>
        <taxon>Bacteria</taxon>
        <taxon>Pseudomonadati</taxon>
        <taxon>Pseudomonadota</taxon>
        <taxon>Gammaproteobacteria</taxon>
        <taxon>Pasteurellales</taxon>
        <taxon>Pasteurellaceae</taxon>
        <taxon>Pasteurella</taxon>
    </lineage>
</organism>
<keyword evidence="1" id="KW-1133">Transmembrane helix</keyword>
<dbReference type="EMBL" id="UGTV01000015">
    <property type="protein sequence ID" value="SUC08760.1"/>
    <property type="molecule type" value="Genomic_DNA"/>
</dbReference>
<name>A0A379ESR1_9PAST</name>
<reference evidence="2 3" key="1">
    <citation type="submission" date="2018-06" db="EMBL/GenBank/DDBJ databases">
        <authorList>
            <consortium name="Pathogen Informatics"/>
            <person name="Doyle S."/>
        </authorList>
    </citation>
    <scope>NUCLEOTIDE SEQUENCE [LARGE SCALE GENOMIC DNA]</scope>
    <source>
        <strain evidence="2 3">NCTC11621</strain>
    </source>
</reference>
<accession>A0A379ESR1</accession>
<proteinExistence type="predicted"/>
<keyword evidence="1" id="KW-0812">Transmembrane</keyword>
<sequence length="148" mass="17442">MSSNFNIIDVLEKQIVNMQPIIQSQDNKISFLLVFCCLPISQLEHFEKMLPCLTLTCLGRLLLILLIVLWICSIFVLLYGLYPKNKFKFINVETNEENYRIFLENDYKKVKEILSNKIRYVKIANVLILLWCVILAISEMIYWGVLYV</sequence>
<evidence type="ECO:0000313" key="3">
    <source>
        <dbReference type="Proteomes" id="UP000254704"/>
    </source>
</evidence>
<dbReference type="Proteomes" id="UP000254704">
    <property type="component" value="Unassembled WGS sequence"/>
</dbReference>
<dbReference type="AlphaFoldDB" id="A0A379ESR1"/>
<feature type="transmembrane region" description="Helical" evidence="1">
    <location>
        <begin position="123"/>
        <end position="145"/>
    </location>
</feature>